<proteinExistence type="predicted"/>
<evidence type="ECO:0000313" key="1">
    <source>
        <dbReference type="EMBL" id="KEQ15325.1"/>
    </source>
</evidence>
<dbReference type="AlphaFoldDB" id="A0A081NA52"/>
<dbReference type="EMBL" id="JOKG01000001">
    <property type="protein sequence ID" value="KEQ15325.1"/>
    <property type="molecule type" value="Genomic_DNA"/>
</dbReference>
<evidence type="ECO:0000313" key="2">
    <source>
        <dbReference type="Proteomes" id="UP000028006"/>
    </source>
</evidence>
<protein>
    <submittedName>
        <fullName evidence="1">Uncharacterized protein</fullName>
    </submittedName>
</protein>
<reference evidence="1 2" key="1">
    <citation type="submission" date="2014-06" db="EMBL/GenBank/DDBJ databases">
        <title>Whole Genome Sequences of Three Symbiotic Endozoicomonas Bacteria.</title>
        <authorList>
            <person name="Neave M.J."/>
            <person name="Apprill A."/>
            <person name="Voolstra C.R."/>
        </authorList>
    </citation>
    <scope>NUCLEOTIDE SEQUENCE [LARGE SCALE GENOMIC DNA]</scope>
    <source>
        <strain evidence="1 2">LMG 24815</strain>
    </source>
</reference>
<accession>A0A081NA52</accession>
<name>A0A081NA52_9GAMM</name>
<keyword evidence="2" id="KW-1185">Reference proteome</keyword>
<comment type="caution">
    <text evidence="1">The sequence shown here is derived from an EMBL/GenBank/DDBJ whole genome shotgun (WGS) entry which is preliminary data.</text>
</comment>
<organism evidence="1 2">
    <name type="scientific">Endozoicomonas montiporae</name>
    <dbReference type="NCBI Taxonomy" id="1027273"/>
    <lineage>
        <taxon>Bacteria</taxon>
        <taxon>Pseudomonadati</taxon>
        <taxon>Pseudomonadota</taxon>
        <taxon>Gammaproteobacteria</taxon>
        <taxon>Oceanospirillales</taxon>
        <taxon>Endozoicomonadaceae</taxon>
        <taxon>Endozoicomonas</taxon>
    </lineage>
</organism>
<dbReference type="Proteomes" id="UP000028006">
    <property type="component" value="Unassembled WGS sequence"/>
</dbReference>
<gene>
    <name evidence="1" type="ORF">GZ77_01325</name>
</gene>
<sequence>MFRKWNWYKSTTQAAFLSLEAIAPLTAAPEVSAEQAEEQGWLAEMHALIDDDSDSQSDSSDG</sequence>